<dbReference type="Proteomes" id="UP000749471">
    <property type="component" value="Unassembled WGS sequence"/>
</dbReference>
<keyword evidence="3" id="KW-1185">Reference proteome</keyword>
<gene>
    <name evidence="2" type="ORF">KQI42_09730</name>
</gene>
<dbReference type="RefSeq" id="WP_216519277.1">
    <property type="nucleotide sequence ID" value="NZ_JAHLPM010000007.1"/>
</dbReference>
<feature type="compositionally biased region" description="Polar residues" evidence="1">
    <location>
        <begin position="7"/>
        <end position="17"/>
    </location>
</feature>
<dbReference type="EMBL" id="JAHLPM010000007">
    <property type="protein sequence ID" value="MBU5438289.1"/>
    <property type="molecule type" value="Genomic_DNA"/>
</dbReference>
<name>A0ABS6E6A6_9FIRM</name>
<accession>A0ABS6E6A6</accession>
<evidence type="ECO:0000256" key="1">
    <source>
        <dbReference type="SAM" id="MobiDB-lite"/>
    </source>
</evidence>
<evidence type="ECO:0000313" key="3">
    <source>
        <dbReference type="Proteomes" id="UP000749471"/>
    </source>
</evidence>
<evidence type="ECO:0000313" key="2">
    <source>
        <dbReference type="EMBL" id="MBU5438289.1"/>
    </source>
</evidence>
<protein>
    <recommendedName>
        <fullName evidence="4">Phage tail assembly protein</fullName>
    </recommendedName>
</protein>
<sequence length="159" mass="17446">MSEKNIKSMNMEGSQLATEKEKVDSQVNTSVELAPGAIIDLGEGETANALNPGVNKNATEGENGVYVHKFKKPFEFEGKKFETLNFYFDRLTGKDMISIETEMQEMGEYALAPEISRGFQCRMAAKAGGIGADVLESMPLVEFNKITNAARNFLISSGY</sequence>
<comment type="caution">
    <text evidence="2">The sequence shown here is derived from an EMBL/GenBank/DDBJ whole genome shotgun (WGS) entry which is preliminary data.</text>
</comment>
<feature type="region of interest" description="Disordered" evidence="1">
    <location>
        <begin position="1"/>
        <end position="24"/>
    </location>
</feature>
<organism evidence="2 3">
    <name type="scientific">Tissierella simiarum</name>
    <dbReference type="NCBI Taxonomy" id="2841534"/>
    <lineage>
        <taxon>Bacteria</taxon>
        <taxon>Bacillati</taxon>
        <taxon>Bacillota</taxon>
        <taxon>Tissierellia</taxon>
        <taxon>Tissierellales</taxon>
        <taxon>Tissierellaceae</taxon>
        <taxon>Tissierella</taxon>
    </lineage>
</organism>
<reference evidence="2 3" key="1">
    <citation type="submission" date="2021-06" db="EMBL/GenBank/DDBJ databases">
        <authorList>
            <person name="Sun Q."/>
            <person name="Li D."/>
        </authorList>
    </citation>
    <scope>NUCLEOTIDE SEQUENCE [LARGE SCALE GENOMIC DNA]</scope>
    <source>
        <strain evidence="2 3">MSJ-40</strain>
    </source>
</reference>
<proteinExistence type="predicted"/>
<evidence type="ECO:0008006" key="4">
    <source>
        <dbReference type="Google" id="ProtNLM"/>
    </source>
</evidence>